<proteinExistence type="inferred from homology"/>
<accession>A0AA96GJD0</accession>
<dbReference type="EMBL" id="CP116968">
    <property type="protein sequence ID" value="WNM62483.1"/>
    <property type="molecule type" value="Genomic_DNA"/>
</dbReference>
<comment type="function">
    <text evidence="1">Involved in DNA recombination.</text>
</comment>
<feature type="compositionally biased region" description="Pro residues" evidence="6">
    <location>
        <begin position="443"/>
        <end position="461"/>
    </location>
</feature>
<evidence type="ECO:0000256" key="4">
    <source>
        <dbReference type="ARBA" id="ARBA00023172"/>
    </source>
</evidence>
<protein>
    <submittedName>
        <fullName evidence="7">DNA recombination protein RmuC</fullName>
    </submittedName>
</protein>
<feature type="coiled-coil region" evidence="5">
    <location>
        <begin position="27"/>
        <end position="96"/>
    </location>
</feature>
<keyword evidence="8" id="KW-1185">Reference proteome</keyword>
<sequence>MAGLLVGGTIAWAICSIVYRGRKIQALQETTTRLASAQAQAGELRAQLATLQQERERVYQEFRLMEVAKVSAETNLENTQRHLAEQRALLEDAKLTLSDTFRSLASEALAGNNRGFLTLAEEKFKALKDEATASFDQRQTSIESLLQPLTESLRTYQKESQALEDKRLRELSVVGEQLRQLAFAQTTLQAETSKLVNALRSPQVRGRWGEIALRRTAELAGMSENCDFFEQESVSTETGRLRPDMIVKLPAGRDVVVDSKVPLSAFLDSLETHTNEDREAALNRHLGQVKRHISQLASKEYWDQFPAAPEFVVLFIPNDSFLAAAAERDPSLVESALTKKVVIATPTTFIALLRAIAYGWRQEQVAEGAQRISILGQELADRLGTLAEHFGRIGQALGRTVESYNATVTSLENRIWPTARKFKSLGISPKKDLMDLKSVGHMPRPPGEMEPTPEDLPPASS</sequence>
<evidence type="ECO:0000256" key="5">
    <source>
        <dbReference type="SAM" id="Coils"/>
    </source>
</evidence>
<dbReference type="KEGG" id="nneo:PQG83_01690"/>
<keyword evidence="4" id="KW-0233">DNA recombination</keyword>
<keyword evidence="3 5" id="KW-0175">Coiled coil</keyword>
<dbReference type="AlphaFoldDB" id="A0AA96GJD0"/>
<evidence type="ECO:0000256" key="3">
    <source>
        <dbReference type="ARBA" id="ARBA00023054"/>
    </source>
</evidence>
<dbReference type="PANTHER" id="PTHR30563:SF0">
    <property type="entry name" value="DNA RECOMBINATION PROTEIN RMUC"/>
    <property type="match status" value="1"/>
</dbReference>
<dbReference type="Proteomes" id="UP001302494">
    <property type="component" value="Chromosome"/>
</dbReference>
<dbReference type="Pfam" id="PF02646">
    <property type="entry name" value="RmuC"/>
    <property type="match status" value="1"/>
</dbReference>
<organism evidence="7 8">
    <name type="scientific">Candidatus Nitrospira neomarina</name>
    <dbReference type="NCBI Taxonomy" id="3020899"/>
    <lineage>
        <taxon>Bacteria</taxon>
        <taxon>Pseudomonadati</taxon>
        <taxon>Nitrospirota</taxon>
        <taxon>Nitrospiria</taxon>
        <taxon>Nitrospirales</taxon>
        <taxon>Nitrospiraceae</taxon>
        <taxon>Nitrospira</taxon>
    </lineage>
</organism>
<gene>
    <name evidence="7" type="primary">rmuC</name>
    <name evidence="7" type="ORF">PQG83_01690</name>
</gene>
<reference evidence="7 8" key="1">
    <citation type="submission" date="2023-01" db="EMBL/GenBank/DDBJ databases">
        <title>Cultivation and genomic characterization of new, ubiquitous marine nitrite-oxidizing bacteria from the Nitrospirales.</title>
        <authorList>
            <person name="Mueller A.J."/>
            <person name="Daebeler A."/>
            <person name="Herbold C.W."/>
            <person name="Kirkegaard R.H."/>
            <person name="Daims H."/>
        </authorList>
    </citation>
    <scope>NUCLEOTIDE SEQUENCE [LARGE SCALE GENOMIC DNA]</scope>
    <source>
        <strain evidence="7 8">DK</strain>
    </source>
</reference>
<evidence type="ECO:0000256" key="2">
    <source>
        <dbReference type="ARBA" id="ARBA00009840"/>
    </source>
</evidence>
<evidence type="ECO:0000313" key="7">
    <source>
        <dbReference type="EMBL" id="WNM62483.1"/>
    </source>
</evidence>
<dbReference type="GO" id="GO:0006310">
    <property type="term" value="P:DNA recombination"/>
    <property type="evidence" value="ECO:0007669"/>
    <property type="project" value="UniProtKB-KW"/>
</dbReference>
<name>A0AA96GJD0_9BACT</name>
<comment type="similarity">
    <text evidence="2">Belongs to the RmuC family.</text>
</comment>
<evidence type="ECO:0000313" key="8">
    <source>
        <dbReference type="Proteomes" id="UP001302494"/>
    </source>
</evidence>
<dbReference type="PANTHER" id="PTHR30563">
    <property type="entry name" value="DNA RECOMBINATION PROTEIN RMUC"/>
    <property type="match status" value="1"/>
</dbReference>
<evidence type="ECO:0000256" key="6">
    <source>
        <dbReference type="SAM" id="MobiDB-lite"/>
    </source>
</evidence>
<dbReference type="RefSeq" id="WP_312746046.1">
    <property type="nucleotide sequence ID" value="NZ_CP116968.1"/>
</dbReference>
<dbReference type="InterPro" id="IPR003798">
    <property type="entry name" value="DNA_recombination_RmuC"/>
</dbReference>
<evidence type="ECO:0000256" key="1">
    <source>
        <dbReference type="ARBA" id="ARBA00003416"/>
    </source>
</evidence>
<feature type="region of interest" description="Disordered" evidence="6">
    <location>
        <begin position="435"/>
        <end position="461"/>
    </location>
</feature>